<reference evidence="2 3" key="1">
    <citation type="journal article" date="2011" name="Nature">
        <title>A high-resolution map of human evolutionary constraint using 29 mammals.</title>
        <authorList>
            <person name="Lindblad-Toh K."/>
            <person name="Garber M."/>
            <person name="Zuk O."/>
            <person name="Lin M.F."/>
            <person name="Parker B.J."/>
            <person name="Washietl S."/>
            <person name="Kheradpour P."/>
            <person name="Ernst J."/>
            <person name="Jordan G."/>
            <person name="Mauceli E."/>
            <person name="Ward L.D."/>
            <person name="Lowe C.B."/>
            <person name="Holloway A.K."/>
            <person name="Clamp M."/>
            <person name="Gnerre S."/>
            <person name="Alfoldi J."/>
            <person name="Beal K."/>
            <person name="Chang J."/>
            <person name="Clawson H."/>
            <person name="Cuff J."/>
            <person name="Di Palma F."/>
            <person name="Fitzgerald S."/>
            <person name="Flicek P."/>
            <person name="Guttman M."/>
            <person name="Hubisz M.J."/>
            <person name="Jaffe D.B."/>
            <person name="Jungreis I."/>
            <person name="Kent W.J."/>
            <person name="Kostka D."/>
            <person name="Lara M."/>
            <person name="Martins A.L."/>
            <person name="Massingham T."/>
            <person name="Moltke I."/>
            <person name="Raney B.J."/>
            <person name="Rasmussen M.D."/>
            <person name="Robinson J."/>
            <person name="Stark A."/>
            <person name="Vilella A.J."/>
            <person name="Wen J."/>
            <person name="Xie X."/>
            <person name="Zody M.C."/>
            <person name="Baldwin J."/>
            <person name="Bloom T."/>
            <person name="Chin C.W."/>
            <person name="Heiman D."/>
            <person name="Nicol R."/>
            <person name="Nusbaum C."/>
            <person name="Young S."/>
            <person name="Wilkinson J."/>
            <person name="Worley K.C."/>
            <person name="Kovar C.L."/>
            <person name="Muzny D.M."/>
            <person name="Gibbs R.A."/>
            <person name="Cree A."/>
            <person name="Dihn H.H."/>
            <person name="Fowler G."/>
            <person name="Jhangiani S."/>
            <person name="Joshi V."/>
            <person name="Lee S."/>
            <person name="Lewis L.R."/>
            <person name="Nazareth L.V."/>
            <person name="Okwuonu G."/>
            <person name="Santibanez J."/>
            <person name="Warren W.C."/>
            <person name="Mardis E.R."/>
            <person name="Weinstock G.M."/>
            <person name="Wilson R.K."/>
            <person name="Delehaunty K."/>
            <person name="Dooling D."/>
            <person name="Fronik C."/>
            <person name="Fulton L."/>
            <person name="Fulton B."/>
            <person name="Graves T."/>
            <person name="Minx P."/>
            <person name="Sodergren E."/>
            <person name="Birney E."/>
            <person name="Margulies E.H."/>
            <person name="Herrero J."/>
            <person name="Green E.D."/>
            <person name="Haussler D."/>
            <person name="Siepel A."/>
            <person name="Goldman N."/>
            <person name="Pollard K.S."/>
            <person name="Pedersen J.S."/>
            <person name="Lander E.S."/>
            <person name="Kellis M."/>
        </authorList>
    </citation>
    <scope>NUCLEOTIDE SEQUENCE [LARGE SCALE GENOMIC DNA]</scope>
    <source>
        <strain evidence="3">Thorbecke</strain>
    </source>
</reference>
<reference evidence="2" key="2">
    <citation type="submission" date="2025-08" db="UniProtKB">
        <authorList>
            <consortium name="Ensembl"/>
        </authorList>
    </citation>
    <scope>IDENTIFICATION</scope>
    <source>
        <strain evidence="2">Thorbecke</strain>
    </source>
</reference>
<feature type="compositionally biased region" description="Acidic residues" evidence="1">
    <location>
        <begin position="12"/>
        <end position="37"/>
    </location>
</feature>
<dbReference type="GeneTree" id="ENSGT00900000143228"/>
<feature type="region of interest" description="Disordered" evidence="1">
    <location>
        <begin position="1"/>
        <end position="38"/>
    </location>
</feature>
<organism evidence="2 3">
    <name type="scientific">Oryctolagus cuniculus</name>
    <name type="common">Rabbit</name>
    <dbReference type="NCBI Taxonomy" id="9986"/>
    <lineage>
        <taxon>Eukaryota</taxon>
        <taxon>Metazoa</taxon>
        <taxon>Chordata</taxon>
        <taxon>Craniata</taxon>
        <taxon>Vertebrata</taxon>
        <taxon>Euteleostomi</taxon>
        <taxon>Mammalia</taxon>
        <taxon>Eutheria</taxon>
        <taxon>Euarchontoglires</taxon>
        <taxon>Glires</taxon>
        <taxon>Lagomorpha</taxon>
        <taxon>Leporidae</taxon>
        <taxon>Oryctolagus</taxon>
    </lineage>
</organism>
<protein>
    <recommendedName>
        <fullName evidence="4">Ariadne RBR E3 ubiquitin protein ligase 2</fullName>
    </recommendedName>
</protein>
<dbReference type="InParanoid" id="A0A5F9C8R3"/>
<evidence type="ECO:0008006" key="4">
    <source>
        <dbReference type="Google" id="ProtNLM"/>
    </source>
</evidence>
<proteinExistence type="predicted"/>
<dbReference type="STRING" id="9986.ENSOCUP00000030258"/>
<name>A0A5F9C8R3_RABIT</name>
<dbReference type="AlphaFoldDB" id="A0A5F9C8R3"/>
<dbReference type="Bgee" id="ENSOCUG00000025018">
    <property type="expression patterns" value="Expressed in smooth muscle tissue and 1 other cell type or tissue"/>
</dbReference>
<dbReference type="Ensembl" id="ENSOCUT00000023693.2">
    <property type="protein sequence ID" value="ENSOCUP00000030258.1"/>
    <property type="gene ID" value="ENSOCUG00000025018.2"/>
</dbReference>
<evidence type="ECO:0000313" key="2">
    <source>
        <dbReference type="Ensembl" id="ENSOCUP00000030258.1"/>
    </source>
</evidence>
<reference evidence="2" key="3">
    <citation type="submission" date="2025-09" db="UniProtKB">
        <authorList>
            <consortium name="Ensembl"/>
        </authorList>
    </citation>
    <scope>IDENTIFICATION</scope>
    <source>
        <strain evidence="2">Thorbecke</strain>
    </source>
</reference>
<dbReference type="Pfam" id="PF26000">
    <property type="entry name" value="UBA_ARIH2_N"/>
    <property type="match status" value="1"/>
</dbReference>
<evidence type="ECO:0000313" key="3">
    <source>
        <dbReference type="Proteomes" id="UP000001811"/>
    </source>
</evidence>
<evidence type="ECO:0000256" key="1">
    <source>
        <dbReference type="SAM" id="MobiDB-lite"/>
    </source>
</evidence>
<keyword evidence="3" id="KW-1185">Reference proteome</keyword>
<feature type="compositionally biased region" description="Polar residues" evidence="1">
    <location>
        <begin position="1"/>
        <end position="11"/>
    </location>
</feature>
<sequence>MSVDMNSQGSDSNEEDYDPNCEEEEEEEDEDPGDIEDYYVGVASDVEQQGADAFDPEEYQFTCLTYKESEGALKEHMTSLASVLKVSHSVAKLILVNFHCIYRTLPSSWPSVSTLCNTPIPMRTTWSLDPGRSCLNTSRLSWRLRSKICHGKWSVLTAMTEGTWRTRCI</sequence>
<accession>A0A5F9C8R3</accession>
<dbReference type="Proteomes" id="UP000001811">
    <property type="component" value="Unplaced"/>
</dbReference>